<dbReference type="Proteomes" id="UP000663090">
    <property type="component" value="Chromosome"/>
</dbReference>
<dbReference type="PIRSF" id="PIRSF033490">
    <property type="entry name" value="MazF"/>
    <property type="match status" value="1"/>
</dbReference>
<accession>A0ABX7NGS2</accession>
<dbReference type="InterPro" id="IPR003477">
    <property type="entry name" value="PemK-like"/>
</dbReference>
<keyword evidence="3" id="KW-1185">Reference proteome</keyword>
<reference evidence="2 3" key="1">
    <citation type="submission" date="2021-02" db="EMBL/GenBank/DDBJ databases">
        <title>De Novo genome assembly of isolated myxobacteria.</title>
        <authorList>
            <person name="Stevens D.C."/>
        </authorList>
    </citation>
    <scope>NUCLEOTIDE SEQUENCE [LARGE SCALE GENOMIC DNA]</scope>
    <source>
        <strain evidence="2 3">SCHIC003</strain>
    </source>
</reference>
<dbReference type="SUPFAM" id="SSF50118">
    <property type="entry name" value="Cell growth inhibitor/plasmid maintenance toxic component"/>
    <property type="match status" value="1"/>
</dbReference>
<sequence length="131" mass="14398">MTTNPAVPTGPRSEDIHRGDVFWVAPDDSRGPTPDYSHPHVVVQDDVFNHSRITTVVMCALTSNLHRATEPGNVLLEPGEGDLPKQSVVVVSQISSVEKSRLGERIGALSDARVEQVLAGLRFQQQAFFRR</sequence>
<proteinExistence type="inferred from homology"/>
<dbReference type="PANTHER" id="PTHR33988">
    <property type="entry name" value="ENDORIBONUCLEASE MAZF-RELATED"/>
    <property type="match status" value="1"/>
</dbReference>
<name>A0ABX7NGS2_9BACT</name>
<dbReference type="Gene3D" id="2.30.30.110">
    <property type="match status" value="1"/>
</dbReference>
<dbReference type="RefSeq" id="WP_206719227.1">
    <property type="nucleotide sequence ID" value="NZ_CP071091.1"/>
</dbReference>
<organism evidence="2 3">
    <name type="scientific">Myxococcus landrumensis</name>
    <dbReference type="NCBI Taxonomy" id="2813577"/>
    <lineage>
        <taxon>Bacteria</taxon>
        <taxon>Pseudomonadati</taxon>
        <taxon>Myxococcota</taxon>
        <taxon>Myxococcia</taxon>
        <taxon>Myxococcales</taxon>
        <taxon>Cystobacterineae</taxon>
        <taxon>Myxococcaceae</taxon>
        <taxon>Myxococcus</taxon>
    </lineage>
</organism>
<keyword evidence="1" id="KW-0255">Endonuclease</keyword>
<protein>
    <recommendedName>
        <fullName evidence="1">mRNA interferase</fullName>
        <ecNumber evidence="1">3.1.-.-</ecNumber>
    </recommendedName>
</protein>
<keyword evidence="1" id="KW-0378">Hydrolase</keyword>
<dbReference type="PANTHER" id="PTHR33988:SF2">
    <property type="entry name" value="ENDORIBONUCLEASE MAZF"/>
    <property type="match status" value="1"/>
</dbReference>
<keyword evidence="1" id="KW-0540">Nuclease</keyword>
<dbReference type="InterPro" id="IPR011067">
    <property type="entry name" value="Plasmid_toxin/cell-grow_inhib"/>
</dbReference>
<dbReference type="EMBL" id="CP071091">
    <property type="protein sequence ID" value="QSQ17608.1"/>
    <property type="molecule type" value="Genomic_DNA"/>
</dbReference>
<evidence type="ECO:0000313" key="3">
    <source>
        <dbReference type="Proteomes" id="UP000663090"/>
    </source>
</evidence>
<dbReference type="Pfam" id="PF02452">
    <property type="entry name" value="PemK_toxin"/>
    <property type="match status" value="1"/>
</dbReference>
<evidence type="ECO:0000256" key="1">
    <source>
        <dbReference type="PIRNR" id="PIRNR033490"/>
    </source>
</evidence>
<dbReference type="EC" id="3.1.-.-" evidence="1"/>
<evidence type="ECO:0000313" key="2">
    <source>
        <dbReference type="EMBL" id="QSQ17608.1"/>
    </source>
</evidence>
<comment type="function">
    <text evidence="1">Toxic component of a type II toxin-antitoxin (TA) system.</text>
</comment>
<gene>
    <name evidence="2" type="ORF">JY572_16875</name>
</gene>
<comment type="similarity">
    <text evidence="1">Belongs to the PemK/MazF family.</text>
</comment>